<feature type="compositionally biased region" description="Polar residues" evidence="1">
    <location>
        <begin position="45"/>
        <end position="62"/>
    </location>
</feature>
<feature type="compositionally biased region" description="Low complexity" evidence="1">
    <location>
        <begin position="214"/>
        <end position="232"/>
    </location>
</feature>
<proteinExistence type="predicted"/>
<dbReference type="EMBL" id="JASCZI010151356">
    <property type="protein sequence ID" value="MED6172286.1"/>
    <property type="molecule type" value="Genomic_DNA"/>
</dbReference>
<feature type="region of interest" description="Disordered" evidence="1">
    <location>
        <begin position="1"/>
        <end position="63"/>
    </location>
</feature>
<dbReference type="Proteomes" id="UP001341840">
    <property type="component" value="Unassembled WGS sequence"/>
</dbReference>
<feature type="compositionally biased region" description="Basic residues" evidence="1">
    <location>
        <begin position="11"/>
        <end position="21"/>
    </location>
</feature>
<name>A0ABU6VJ42_9FABA</name>
<reference evidence="2 3" key="1">
    <citation type="journal article" date="2023" name="Plants (Basel)">
        <title>Bridging the Gap: Combining Genomics and Transcriptomics Approaches to Understand Stylosanthes scabra, an Orphan Legume from the Brazilian Caatinga.</title>
        <authorList>
            <person name="Ferreira-Neto J.R.C."/>
            <person name="da Silva M.D."/>
            <person name="Binneck E."/>
            <person name="de Melo N.F."/>
            <person name="da Silva R.H."/>
            <person name="de Melo A.L.T.M."/>
            <person name="Pandolfi V."/>
            <person name="Bustamante F.O."/>
            <person name="Brasileiro-Vidal A.C."/>
            <person name="Benko-Iseppon A.M."/>
        </authorList>
    </citation>
    <scope>NUCLEOTIDE SEQUENCE [LARGE SCALE GENOMIC DNA]</scope>
    <source>
        <tissue evidence="2">Leaves</tissue>
    </source>
</reference>
<keyword evidence="3" id="KW-1185">Reference proteome</keyword>
<sequence length="267" mass="28528">MNTTNPNYRWFSRKPRSHTLSRGRVGGINPVPEVLGIHNSREPRSQQNSSKSRVTRKNSPAPSLNCILKLSRGRATRGARGAVGSDFGTKHTLARRRLLDRVAARSLLTFSSSSLKGTAAAAVRRGRATYATSPCLPSSEVEIINLPTSACTRQPDNESIRSSEEETDDEDQDKLDSGSMAKDGGRGRGPTGRGRGKPKKNTGVRFNFDFGSRPSTSTPTTTTTTTVTTTPPFVATSGLSAGLPQMVMIPTPDSRVQSSDTAGAPQA</sequence>
<accession>A0ABU6VJ42</accession>
<comment type="caution">
    <text evidence="2">The sequence shown here is derived from an EMBL/GenBank/DDBJ whole genome shotgun (WGS) entry which is preliminary data.</text>
</comment>
<feature type="compositionally biased region" description="Basic and acidic residues" evidence="1">
    <location>
        <begin position="155"/>
        <end position="164"/>
    </location>
</feature>
<protein>
    <submittedName>
        <fullName evidence="2">Uncharacterized protein</fullName>
    </submittedName>
</protein>
<feature type="region of interest" description="Disordered" evidence="1">
    <location>
        <begin position="147"/>
        <end position="267"/>
    </location>
</feature>
<organism evidence="2 3">
    <name type="scientific">Stylosanthes scabra</name>
    <dbReference type="NCBI Taxonomy" id="79078"/>
    <lineage>
        <taxon>Eukaryota</taxon>
        <taxon>Viridiplantae</taxon>
        <taxon>Streptophyta</taxon>
        <taxon>Embryophyta</taxon>
        <taxon>Tracheophyta</taxon>
        <taxon>Spermatophyta</taxon>
        <taxon>Magnoliopsida</taxon>
        <taxon>eudicotyledons</taxon>
        <taxon>Gunneridae</taxon>
        <taxon>Pentapetalae</taxon>
        <taxon>rosids</taxon>
        <taxon>fabids</taxon>
        <taxon>Fabales</taxon>
        <taxon>Fabaceae</taxon>
        <taxon>Papilionoideae</taxon>
        <taxon>50 kb inversion clade</taxon>
        <taxon>dalbergioids sensu lato</taxon>
        <taxon>Dalbergieae</taxon>
        <taxon>Pterocarpus clade</taxon>
        <taxon>Stylosanthes</taxon>
    </lineage>
</organism>
<evidence type="ECO:0000313" key="2">
    <source>
        <dbReference type="EMBL" id="MED6172286.1"/>
    </source>
</evidence>
<evidence type="ECO:0000256" key="1">
    <source>
        <dbReference type="SAM" id="MobiDB-lite"/>
    </source>
</evidence>
<evidence type="ECO:0000313" key="3">
    <source>
        <dbReference type="Proteomes" id="UP001341840"/>
    </source>
</evidence>
<gene>
    <name evidence="2" type="ORF">PIB30_048716</name>
</gene>